<gene>
    <name evidence="3" type="ORF">B7H23_11525</name>
</gene>
<dbReference type="PANTHER" id="PTHR30163:SF8">
    <property type="entry name" value="LYTIC MUREIN TRANSGLYCOSYLASE"/>
    <property type="match status" value="1"/>
</dbReference>
<dbReference type="NCBIfam" id="TIGR02283">
    <property type="entry name" value="MltB_2"/>
    <property type="match status" value="1"/>
</dbReference>
<keyword evidence="4" id="KW-1185">Reference proteome</keyword>
<dbReference type="PANTHER" id="PTHR30163">
    <property type="entry name" value="MEMBRANE-BOUND LYTIC MUREIN TRANSGLYCOSYLASE B"/>
    <property type="match status" value="1"/>
</dbReference>
<organism evidence="3 4">
    <name type="scientific">Notoacmeibacter marinus</name>
    <dbReference type="NCBI Taxonomy" id="1876515"/>
    <lineage>
        <taxon>Bacteria</taxon>
        <taxon>Pseudomonadati</taxon>
        <taxon>Pseudomonadota</taxon>
        <taxon>Alphaproteobacteria</taxon>
        <taxon>Hyphomicrobiales</taxon>
        <taxon>Notoacmeibacteraceae</taxon>
        <taxon>Notoacmeibacter</taxon>
    </lineage>
</organism>
<dbReference type="InterPro" id="IPR031304">
    <property type="entry name" value="SLT_2"/>
</dbReference>
<dbReference type="CDD" id="cd13399">
    <property type="entry name" value="Slt35-like"/>
    <property type="match status" value="1"/>
</dbReference>
<accession>A0A231UXM5</accession>
<dbReference type="InterPro" id="IPR023346">
    <property type="entry name" value="Lysozyme-like_dom_sf"/>
</dbReference>
<feature type="domain" description="Peptidoglycan binding-like" evidence="1">
    <location>
        <begin position="364"/>
        <end position="415"/>
    </location>
</feature>
<dbReference type="InterPro" id="IPR002477">
    <property type="entry name" value="Peptidoglycan-bd-like"/>
</dbReference>
<sequence>MIEIDLRVMPMPFRRFASRLARGLSVLAIAAVPVLVSAPSYADAGFQRWIKDFRSVALRNGIRPATYDLAFRGVTDPDREVLRKANNQAEFKAPIWQYIDNQVNEDTIAMGKAMKRKYGSVLSRIEKRFGVPAEVVLAIWSIESQYGEYLKKTDRLHYAPQALATLAYADRRRAKFARGQLIGALKILQSGNIDRRHLASSWAGAMGHTQFIPTSYLAYAVDFDGDGRKDIWNSVPDALATAANLLKRNGWETGRTWGYEVVLPKNGKKFYGGWQSLRAWEQAGIRRTHGRQFTINDKATLKVPDGRNGPAFLAVKNFQVLKRYNNADKYALSVAILSDRLAGYDELYADWNRPFEPLNSREKRELQSHLARHGLYDGAIDGKIGGGTMGAITAFQSRTGLTVNGFPSMEVLNKLRR</sequence>
<dbReference type="Pfam" id="PF01471">
    <property type="entry name" value="PG_binding_1"/>
    <property type="match status" value="1"/>
</dbReference>
<evidence type="ECO:0000259" key="2">
    <source>
        <dbReference type="Pfam" id="PF13406"/>
    </source>
</evidence>
<evidence type="ECO:0000259" key="1">
    <source>
        <dbReference type="Pfam" id="PF01471"/>
    </source>
</evidence>
<dbReference type="Pfam" id="PF13406">
    <property type="entry name" value="SLT_2"/>
    <property type="match status" value="1"/>
</dbReference>
<dbReference type="SUPFAM" id="SSF47090">
    <property type="entry name" value="PGBD-like"/>
    <property type="match status" value="1"/>
</dbReference>
<evidence type="ECO:0000313" key="3">
    <source>
        <dbReference type="EMBL" id="OXT00709.1"/>
    </source>
</evidence>
<dbReference type="SUPFAM" id="SSF53955">
    <property type="entry name" value="Lysozyme-like"/>
    <property type="match status" value="1"/>
</dbReference>
<dbReference type="Gene3D" id="1.10.8.350">
    <property type="entry name" value="Bacterial muramidase"/>
    <property type="match status" value="1"/>
</dbReference>
<dbReference type="InterPro" id="IPR011970">
    <property type="entry name" value="MltB_2"/>
</dbReference>
<name>A0A231UXM5_9HYPH</name>
<dbReference type="InterPro" id="IPR036365">
    <property type="entry name" value="PGBD-like_sf"/>
</dbReference>
<comment type="caution">
    <text evidence="3">The sequence shown here is derived from an EMBL/GenBank/DDBJ whole genome shotgun (WGS) entry which is preliminary data.</text>
</comment>
<dbReference type="Gene3D" id="1.10.530.10">
    <property type="match status" value="1"/>
</dbReference>
<dbReference type="GO" id="GO:0008933">
    <property type="term" value="F:peptidoglycan lytic transglycosylase activity"/>
    <property type="evidence" value="ECO:0007669"/>
    <property type="project" value="TreeGrafter"/>
</dbReference>
<dbReference type="Proteomes" id="UP000215405">
    <property type="component" value="Unassembled WGS sequence"/>
</dbReference>
<protein>
    <submittedName>
        <fullName evidence="3">Lytic transglycosylase</fullName>
    </submittedName>
</protein>
<feature type="domain" description="Transglycosylase SLT" evidence="2">
    <location>
        <begin position="46"/>
        <end position="339"/>
    </location>
</feature>
<dbReference type="Gene3D" id="1.10.101.10">
    <property type="entry name" value="PGBD-like superfamily/PGBD"/>
    <property type="match status" value="1"/>
</dbReference>
<dbReference type="InterPro" id="IPR036366">
    <property type="entry name" value="PGBDSf"/>
</dbReference>
<dbReference type="GO" id="GO:0009253">
    <property type="term" value="P:peptidoglycan catabolic process"/>
    <property type="evidence" value="ECO:0007669"/>
    <property type="project" value="TreeGrafter"/>
</dbReference>
<dbReference type="InterPro" id="IPR043426">
    <property type="entry name" value="MltB-like"/>
</dbReference>
<dbReference type="AlphaFoldDB" id="A0A231UXM5"/>
<dbReference type="EMBL" id="NBYO01000002">
    <property type="protein sequence ID" value="OXT00709.1"/>
    <property type="molecule type" value="Genomic_DNA"/>
</dbReference>
<evidence type="ECO:0000313" key="4">
    <source>
        <dbReference type="Proteomes" id="UP000215405"/>
    </source>
</evidence>
<reference evidence="4" key="1">
    <citation type="journal article" date="2017" name="Int. J. Syst. Evol. Microbiol.">
        <title>Notoacmeibacter marinus gen. nov., sp. nov., isolated from the gut of a limpet and proposal of Notoacmeibacteraceae fam. nov. in the order Rhizobiales of the class Alphaproteobacteria.</title>
        <authorList>
            <person name="Huang Z."/>
            <person name="Guo F."/>
            <person name="Lai Q."/>
        </authorList>
    </citation>
    <scope>NUCLEOTIDE SEQUENCE [LARGE SCALE GENOMIC DNA]</scope>
    <source>
        <strain evidence="4">XMTR2A4</strain>
    </source>
</reference>
<proteinExistence type="predicted"/>